<evidence type="ECO:0000313" key="2">
    <source>
        <dbReference type="Proteomes" id="UP001454036"/>
    </source>
</evidence>
<sequence length="106" mass="11625">MGCALSTYKIRRRRSQWRRRSSKEVEEVKSGDAVVLGKDTPVACILSSKFSGGGGGTQRSVWPPWLLSAIVDAIGDWSPRSANTFEKLDKNPEALFNGDGNTVKKL</sequence>
<reference evidence="1 2" key="1">
    <citation type="submission" date="2024-01" db="EMBL/GenBank/DDBJ databases">
        <title>The complete chloroplast genome sequence of Lithospermum erythrorhizon: insights into the phylogenetic relationship among Boraginaceae species and the maternal lineages of purple gromwells.</title>
        <authorList>
            <person name="Okada T."/>
            <person name="Watanabe K."/>
        </authorList>
    </citation>
    <scope>NUCLEOTIDE SEQUENCE [LARGE SCALE GENOMIC DNA]</scope>
</reference>
<accession>A0AAV3REB0</accession>
<dbReference type="Proteomes" id="UP001454036">
    <property type="component" value="Unassembled WGS sequence"/>
</dbReference>
<gene>
    <name evidence="1" type="ORF">LIER_27592</name>
</gene>
<proteinExistence type="predicted"/>
<organism evidence="1 2">
    <name type="scientific">Lithospermum erythrorhizon</name>
    <name type="common">Purple gromwell</name>
    <name type="synonym">Lithospermum officinale var. erythrorhizon</name>
    <dbReference type="NCBI Taxonomy" id="34254"/>
    <lineage>
        <taxon>Eukaryota</taxon>
        <taxon>Viridiplantae</taxon>
        <taxon>Streptophyta</taxon>
        <taxon>Embryophyta</taxon>
        <taxon>Tracheophyta</taxon>
        <taxon>Spermatophyta</taxon>
        <taxon>Magnoliopsida</taxon>
        <taxon>eudicotyledons</taxon>
        <taxon>Gunneridae</taxon>
        <taxon>Pentapetalae</taxon>
        <taxon>asterids</taxon>
        <taxon>lamiids</taxon>
        <taxon>Boraginales</taxon>
        <taxon>Boraginaceae</taxon>
        <taxon>Boraginoideae</taxon>
        <taxon>Lithospermeae</taxon>
        <taxon>Lithospermum</taxon>
    </lineage>
</organism>
<comment type="caution">
    <text evidence="1">The sequence shown here is derived from an EMBL/GenBank/DDBJ whole genome shotgun (WGS) entry which is preliminary data.</text>
</comment>
<protein>
    <submittedName>
        <fullName evidence="1">Uncharacterized protein</fullName>
    </submittedName>
</protein>
<dbReference type="EMBL" id="BAABME010008934">
    <property type="protein sequence ID" value="GAA0174144.1"/>
    <property type="molecule type" value="Genomic_DNA"/>
</dbReference>
<dbReference type="AlphaFoldDB" id="A0AAV3REB0"/>
<keyword evidence="2" id="KW-1185">Reference proteome</keyword>
<name>A0AAV3REB0_LITER</name>
<evidence type="ECO:0000313" key="1">
    <source>
        <dbReference type="EMBL" id="GAA0174144.1"/>
    </source>
</evidence>